<evidence type="ECO:0000313" key="2">
    <source>
        <dbReference type="Proteomes" id="UP000034166"/>
    </source>
</evidence>
<dbReference type="RefSeq" id="WP_046521936.1">
    <property type="nucleotide sequence ID" value="NZ_LAYY01000001.1"/>
</dbReference>
<keyword evidence="2" id="KW-1185">Reference proteome</keyword>
<protein>
    <submittedName>
        <fullName evidence="1">Uncharacterized protein</fullName>
    </submittedName>
</protein>
<proteinExistence type="predicted"/>
<reference evidence="1 2" key="1">
    <citation type="submission" date="2015-04" db="EMBL/GenBank/DDBJ databases">
        <title>Taxonomic description and genome sequence of Bacillus campisalis sp. nov., a novel member of the genus Bacillus isolated from solar saltern.</title>
        <authorList>
            <person name="Mathan Kumar R."/>
            <person name="Kaur G."/>
            <person name="Kumar A."/>
            <person name="Singh N.K."/>
            <person name="Kaur N."/>
            <person name="Kumar N."/>
            <person name="Mayilraj S."/>
        </authorList>
    </citation>
    <scope>NUCLEOTIDE SEQUENCE [LARGE SCALE GENOMIC DNA]</scope>
    <source>
        <strain evidence="1 2">SA2-6</strain>
    </source>
</reference>
<sequence length="139" mass="16154">MLVKDVYLEAITLEASSLAHYIFHLLAEKKISLEDHMDQIDQADQQKVAEMIDNNFLGFHKVGIYSLKRCAKEFVFIFAGSELEAIQFFTRTFRQRPLNCHESCLDFELVRGNEVISFREMKKECERFPAVAGVFVRGR</sequence>
<dbReference type="Proteomes" id="UP000034166">
    <property type="component" value="Unassembled WGS sequence"/>
</dbReference>
<dbReference type="AlphaFoldDB" id="A0A0M2T5A1"/>
<evidence type="ECO:0000313" key="1">
    <source>
        <dbReference type="EMBL" id="KKK39995.1"/>
    </source>
</evidence>
<dbReference type="PATRIC" id="fig|1408103.3.peg.360"/>
<comment type="caution">
    <text evidence="1">The sequence shown here is derived from an EMBL/GenBank/DDBJ whole genome shotgun (WGS) entry which is preliminary data.</text>
</comment>
<name>A0A0M2T5A1_9BACI</name>
<accession>A0A0M2T5A1</accession>
<organism evidence="1 2">
    <name type="scientific">Mesobacillus campisalis</name>
    <dbReference type="NCBI Taxonomy" id="1408103"/>
    <lineage>
        <taxon>Bacteria</taxon>
        <taxon>Bacillati</taxon>
        <taxon>Bacillota</taxon>
        <taxon>Bacilli</taxon>
        <taxon>Bacillales</taxon>
        <taxon>Bacillaceae</taxon>
        <taxon>Mesobacillus</taxon>
    </lineage>
</organism>
<dbReference type="OrthoDB" id="2880076at2"/>
<gene>
    <name evidence="1" type="ORF">WQ57_01625</name>
</gene>
<dbReference type="EMBL" id="LAYY01000001">
    <property type="protein sequence ID" value="KKK39995.1"/>
    <property type="molecule type" value="Genomic_DNA"/>
</dbReference>